<dbReference type="PANTHER" id="PTHR36925:SF1">
    <property type="entry name" value="COBALT-PRECORRIN-6A REDUCTASE"/>
    <property type="match status" value="1"/>
</dbReference>
<protein>
    <submittedName>
        <fullName evidence="4">Cobalt-precorrin-6A reductase</fullName>
        <ecNumber evidence="4">1.3.1.106</ecNumber>
    </submittedName>
</protein>
<dbReference type="GO" id="GO:0016491">
    <property type="term" value="F:oxidoreductase activity"/>
    <property type="evidence" value="ECO:0007669"/>
    <property type="project" value="UniProtKB-KW"/>
</dbReference>
<accession>A0ABV7KY07</accession>
<keyword evidence="3 4" id="KW-0560">Oxidoreductase</keyword>
<keyword evidence="5" id="KW-1185">Reference proteome</keyword>
<evidence type="ECO:0000313" key="4">
    <source>
        <dbReference type="EMBL" id="MFC3227009.1"/>
    </source>
</evidence>
<gene>
    <name evidence="4" type="ORF">ACFOGJ_07205</name>
</gene>
<dbReference type="PROSITE" id="PS51014">
    <property type="entry name" value="COBK_CBIJ"/>
    <property type="match status" value="1"/>
</dbReference>
<evidence type="ECO:0000256" key="2">
    <source>
        <dbReference type="ARBA" id="ARBA00022573"/>
    </source>
</evidence>
<reference evidence="5" key="1">
    <citation type="journal article" date="2019" name="Int. J. Syst. Evol. Microbiol.">
        <title>The Global Catalogue of Microorganisms (GCM) 10K type strain sequencing project: providing services to taxonomists for standard genome sequencing and annotation.</title>
        <authorList>
            <consortium name="The Broad Institute Genomics Platform"/>
            <consortium name="The Broad Institute Genome Sequencing Center for Infectious Disease"/>
            <person name="Wu L."/>
            <person name="Ma J."/>
        </authorList>
    </citation>
    <scope>NUCLEOTIDE SEQUENCE [LARGE SCALE GENOMIC DNA]</scope>
    <source>
        <strain evidence="5">KCTC 42964</strain>
    </source>
</reference>
<dbReference type="EMBL" id="JBHRTR010000019">
    <property type="protein sequence ID" value="MFC3227009.1"/>
    <property type="molecule type" value="Genomic_DNA"/>
</dbReference>
<sequence>MSRASRHRVLILGGSEQASALARACAEAGIDGEFSYAGRVAALRPQPLPVRVGGFGGPEGLARYLTDGGFTALVDATHPFAAQMSGNAVAACASIGLPLLALERPAWTPEPGDEWQVVPDMAAAVAALAGAPERIFLAIGRLQVDLFAAQPQHSYLLRMVEAPSAPLALPQAEIVMDRGPFTVDGDRALMAARGITRLVAKNAGGGAAHAKIAAARALGLPVVMIDRPPIPDRPRVGEVAEVLRWLAHPLPAGTLPRGV</sequence>
<evidence type="ECO:0000313" key="5">
    <source>
        <dbReference type="Proteomes" id="UP001595528"/>
    </source>
</evidence>
<evidence type="ECO:0000256" key="1">
    <source>
        <dbReference type="ARBA" id="ARBA00004953"/>
    </source>
</evidence>
<dbReference type="InterPro" id="IPR003723">
    <property type="entry name" value="Precorrin-6x_reduct"/>
</dbReference>
<dbReference type="RefSeq" id="WP_379899171.1">
    <property type="nucleotide sequence ID" value="NZ_JBHRTR010000019.1"/>
</dbReference>
<organism evidence="4 5">
    <name type="scientific">Marinibaculum pumilum</name>
    <dbReference type="NCBI Taxonomy" id="1766165"/>
    <lineage>
        <taxon>Bacteria</taxon>
        <taxon>Pseudomonadati</taxon>
        <taxon>Pseudomonadota</taxon>
        <taxon>Alphaproteobacteria</taxon>
        <taxon>Rhodospirillales</taxon>
        <taxon>Rhodospirillaceae</taxon>
        <taxon>Marinibaculum</taxon>
    </lineage>
</organism>
<dbReference type="EC" id="1.3.1.106" evidence="4"/>
<dbReference type="Proteomes" id="UP001595528">
    <property type="component" value="Unassembled WGS sequence"/>
</dbReference>
<dbReference type="PANTHER" id="PTHR36925">
    <property type="entry name" value="COBALT-PRECORRIN-6A REDUCTASE"/>
    <property type="match status" value="1"/>
</dbReference>
<comment type="caution">
    <text evidence="4">The sequence shown here is derived from an EMBL/GenBank/DDBJ whole genome shotgun (WGS) entry which is preliminary data.</text>
</comment>
<evidence type="ECO:0000256" key="3">
    <source>
        <dbReference type="ARBA" id="ARBA00023002"/>
    </source>
</evidence>
<proteinExistence type="predicted"/>
<name>A0ABV7KY07_9PROT</name>
<comment type="pathway">
    <text evidence="1">Cofactor biosynthesis; adenosylcobalamin biosynthesis.</text>
</comment>
<dbReference type="NCBIfam" id="NF005968">
    <property type="entry name" value="PRK08057.1-2"/>
    <property type="match status" value="1"/>
</dbReference>
<dbReference type="Pfam" id="PF02571">
    <property type="entry name" value="CbiJ"/>
    <property type="match status" value="1"/>
</dbReference>
<keyword evidence="2" id="KW-0169">Cobalamin biosynthesis</keyword>